<organism evidence="1 2">
    <name type="scientific">Sphingomonas molluscorum</name>
    <dbReference type="NCBI Taxonomy" id="418184"/>
    <lineage>
        <taxon>Bacteria</taxon>
        <taxon>Pseudomonadati</taxon>
        <taxon>Pseudomonadota</taxon>
        <taxon>Alphaproteobacteria</taxon>
        <taxon>Sphingomonadales</taxon>
        <taxon>Sphingomonadaceae</taxon>
        <taxon>Sphingomonas</taxon>
    </lineage>
</organism>
<dbReference type="GO" id="GO:0008233">
    <property type="term" value="F:peptidase activity"/>
    <property type="evidence" value="ECO:0007669"/>
    <property type="project" value="UniProtKB-KW"/>
</dbReference>
<proteinExistence type="predicted"/>
<keyword evidence="1" id="KW-0645">Protease</keyword>
<evidence type="ECO:0000313" key="1">
    <source>
        <dbReference type="EMBL" id="MEJ5095405.1"/>
    </source>
</evidence>
<dbReference type="EMBL" id="JBBGZA010000001">
    <property type="protein sequence ID" value="MEJ5095405.1"/>
    <property type="molecule type" value="Genomic_DNA"/>
</dbReference>
<dbReference type="Proteomes" id="UP001380365">
    <property type="component" value="Unassembled WGS sequence"/>
</dbReference>
<dbReference type="InterPro" id="IPR043754">
    <property type="entry name" value="DUF5700"/>
</dbReference>
<keyword evidence="1" id="KW-0378">Hydrolase</keyword>
<protein>
    <submittedName>
        <fullName evidence="1">DUF5700 domain-containing putative Zn-dependent protease</fullName>
    </submittedName>
</protein>
<accession>A0ABU8Q7D2</accession>
<reference evidence="1 2" key="1">
    <citation type="submission" date="2023-12" db="EMBL/GenBank/DDBJ databases">
        <title>Gut-associated functions are favored during microbiome assembly across C. elegans life.</title>
        <authorList>
            <person name="Zimmermann J."/>
        </authorList>
    </citation>
    <scope>NUCLEOTIDE SEQUENCE [LARGE SCALE GENOMIC DNA]</scope>
    <source>
        <strain evidence="1 2">JUb134</strain>
    </source>
</reference>
<gene>
    <name evidence="1" type="ORF">WH159_12755</name>
</gene>
<evidence type="ECO:0000313" key="2">
    <source>
        <dbReference type="Proteomes" id="UP001380365"/>
    </source>
</evidence>
<sequence>MDVEATKAVLAALQNPALTTADALRVAALPGNQGLIRKARNYGRPASNELFAKALVAAAQGNDAEPDPARFRFGQVRSHIEQIRATLGKLEDPQSNLLDQVKGRIAEFTPPDLGGHVVGHLIVGGTSGGFAFGDPEFFLNLDRFPSAPLAATVMQHELFHAIQGIAKQARPLSPKAQACTAAVPHSKELVPLFASLEMEGSASLVGDVAAMPAGIDAGSDEARQRTLRNIGLVDRSVTLLELSVHGLNTDVEVPYDDVYALGFYGDEVLYALGYVMARAIVAEEGKGAIAELTGQPGALFVQRYRKLRGYGKSEAVPALGAETLRSADRLAACLA</sequence>
<comment type="caution">
    <text evidence="1">The sequence shown here is derived from an EMBL/GenBank/DDBJ whole genome shotgun (WGS) entry which is preliminary data.</text>
</comment>
<keyword evidence="2" id="KW-1185">Reference proteome</keyword>
<dbReference type="GO" id="GO:0006508">
    <property type="term" value="P:proteolysis"/>
    <property type="evidence" value="ECO:0007669"/>
    <property type="project" value="UniProtKB-KW"/>
</dbReference>
<name>A0ABU8Q7D2_9SPHN</name>
<dbReference type="Pfam" id="PF18958">
    <property type="entry name" value="DUF5700"/>
    <property type="match status" value="1"/>
</dbReference>
<dbReference type="RefSeq" id="WP_132884119.1">
    <property type="nucleotide sequence ID" value="NZ_JBBGZA010000001.1"/>
</dbReference>